<dbReference type="EMBL" id="CP017147">
    <property type="protein sequence ID" value="AOO81108.1"/>
    <property type="molecule type" value="Genomic_DNA"/>
</dbReference>
<evidence type="ECO:0000256" key="1">
    <source>
        <dbReference type="ARBA" id="ARBA00022679"/>
    </source>
</evidence>
<dbReference type="STRING" id="1526658.BHK69_12115"/>
<gene>
    <name evidence="4" type="ORF">BHK69_12115</name>
</gene>
<dbReference type="Pfam" id="PF00583">
    <property type="entry name" value="Acetyltransf_1"/>
    <property type="match status" value="1"/>
</dbReference>
<dbReference type="CDD" id="cd04301">
    <property type="entry name" value="NAT_SF"/>
    <property type="match status" value="1"/>
</dbReference>
<organism evidence="4 5">
    <name type="scientific">Bosea vaviloviae</name>
    <dbReference type="NCBI Taxonomy" id="1526658"/>
    <lineage>
        <taxon>Bacteria</taxon>
        <taxon>Pseudomonadati</taxon>
        <taxon>Pseudomonadota</taxon>
        <taxon>Alphaproteobacteria</taxon>
        <taxon>Hyphomicrobiales</taxon>
        <taxon>Boseaceae</taxon>
        <taxon>Bosea</taxon>
    </lineage>
</organism>
<dbReference type="InterPro" id="IPR016181">
    <property type="entry name" value="Acyl_CoA_acyltransferase"/>
</dbReference>
<proteinExistence type="predicted"/>
<keyword evidence="2" id="KW-0012">Acyltransferase</keyword>
<name>A0A1D7U159_9HYPH</name>
<keyword evidence="5" id="KW-1185">Reference proteome</keyword>
<reference evidence="4 5" key="1">
    <citation type="journal article" date="2015" name="Antonie Van Leeuwenhoek">
        <title>Bosea vaviloviae sp. nov., a new species of slow-growing rhizobia isolated from nodules of the relict species Vavilovia formosa (Stev.) Fed.</title>
        <authorList>
            <person name="Safronova V.I."/>
            <person name="Kuznetsova I.G."/>
            <person name="Sazanova A.L."/>
            <person name="Kimeklis A.K."/>
            <person name="Belimov A.A."/>
            <person name="Andronov E.E."/>
            <person name="Pinaev A.G."/>
            <person name="Chizhevskaya E.P."/>
            <person name="Pukhaev A.R."/>
            <person name="Popov K.P."/>
            <person name="Willems A."/>
            <person name="Tikhonovich I.A."/>
        </authorList>
    </citation>
    <scope>NUCLEOTIDE SEQUENCE [LARGE SCALE GENOMIC DNA]</scope>
    <source>
        <strain evidence="4 5">Vaf18</strain>
    </source>
</reference>
<dbReference type="AlphaFoldDB" id="A0A1D7U159"/>
<dbReference type="GO" id="GO:0016747">
    <property type="term" value="F:acyltransferase activity, transferring groups other than amino-acyl groups"/>
    <property type="evidence" value="ECO:0007669"/>
    <property type="project" value="InterPro"/>
</dbReference>
<evidence type="ECO:0000259" key="3">
    <source>
        <dbReference type="PROSITE" id="PS51186"/>
    </source>
</evidence>
<dbReference type="PANTHER" id="PTHR43877">
    <property type="entry name" value="AMINOALKYLPHOSPHONATE N-ACETYLTRANSFERASE-RELATED-RELATED"/>
    <property type="match status" value="1"/>
</dbReference>
<dbReference type="Gene3D" id="3.40.630.30">
    <property type="match status" value="1"/>
</dbReference>
<dbReference type="KEGG" id="bvv:BHK69_12115"/>
<evidence type="ECO:0000256" key="2">
    <source>
        <dbReference type="ARBA" id="ARBA00023315"/>
    </source>
</evidence>
<evidence type="ECO:0000313" key="4">
    <source>
        <dbReference type="EMBL" id="AOO81108.1"/>
    </source>
</evidence>
<dbReference type="Proteomes" id="UP000094969">
    <property type="component" value="Chromosome"/>
</dbReference>
<accession>A0A1D7U159</accession>
<evidence type="ECO:0000313" key="5">
    <source>
        <dbReference type="Proteomes" id="UP000094969"/>
    </source>
</evidence>
<dbReference type="OrthoDB" id="9799681at2"/>
<dbReference type="InterPro" id="IPR050832">
    <property type="entry name" value="Bact_Acetyltransf"/>
</dbReference>
<protein>
    <recommendedName>
        <fullName evidence="3">N-acetyltransferase domain-containing protein</fullName>
    </recommendedName>
</protein>
<dbReference type="InterPro" id="IPR000182">
    <property type="entry name" value="GNAT_dom"/>
</dbReference>
<dbReference type="SUPFAM" id="SSF55729">
    <property type="entry name" value="Acyl-CoA N-acyltransferases (Nat)"/>
    <property type="match status" value="1"/>
</dbReference>
<keyword evidence="1" id="KW-0808">Transferase</keyword>
<sequence>MNSLLPPIRDARDSDSEPLATLIAASFAEYPNCFFEWSEFPELRAPASHFAGKGGRLWIAEAPGGGIAGSLGVTPVPEQNAAEITKVYADPAFRGSGLAQALFTEALRFAEASGYDEMMLWSDTRFARGHRFYEKLGFVRWPAARYLADVSETWEYHFRKRLTGDTA</sequence>
<dbReference type="PROSITE" id="PS51186">
    <property type="entry name" value="GNAT"/>
    <property type="match status" value="1"/>
</dbReference>
<dbReference type="RefSeq" id="WP_069690323.1">
    <property type="nucleotide sequence ID" value="NZ_CP017147.1"/>
</dbReference>
<feature type="domain" description="N-acetyltransferase" evidence="3">
    <location>
        <begin position="6"/>
        <end position="163"/>
    </location>
</feature>